<name>A0ABQ7H5W5_DUNSA</name>
<proteinExistence type="inferred from homology"/>
<dbReference type="InterPro" id="IPR006628">
    <property type="entry name" value="PUR-bd_fam"/>
</dbReference>
<dbReference type="PANTHER" id="PTHR12611">
    <property type="entry name" value="PUR-TRANSCRIPTIONAL ACTIVATOR"/>
    <property type="match status" value="1"/>
</dbReference>
<evidence type="ECO:0000313" key="4">
    <source>
        <dbReference type="Proteomes" id="UP000815325"/>
    </source>
</evidence>
<comment type="caution">
    <text evidence="3">The sequence shown here is derived from an EMBL/GenBank/DDBJ whole genome shotgun (WGS) entry which is preliminary data.</text>
</comment>
<protein>
    <submittedName>
        <fullName evidence="3">Uncharacterized protein</fullName>
    </submittedName>
</protein>
<dbReference type="EMBL" id="MU069467">
    <property type="protein sequence ID" value="KAF5842176.1"/>
    <property type="molecule type" value="Genomic_DNA"/>
</dbReference>
<keyword evidence="2" id="KW-0238">DNA-binding</keyword>
<reference evidence="3" key="1">
    <citation type="submission" date="2017-08" db="EMBL/GenBank/DDBJ databases">
        <authorList>
            <person name="Polle J.E."/>
            <person name="Barry K."/>
            <person name="Cushman J."/>
            <person name="Schmutz J."/>
            <person name="Tran D."/>
            <person name="Hathwaick L.T."/>
            <person name="Yim W.C."/>
            <person name="Jenkins J."/>
            <person name="Mckie-Krisberg Z.M."/>
            <person name="Prochnik S."/>
            <person name="Lindquist E."/>
            <person name="Dockter R.B."/>
            <person name="Adam C."/>
            <person name="Molina H."/>
            <person name="Bunkerborg J."/>
            <person name="Jin E."/>
            <person name="Buchheim M."/>
            <person name="Magnuson J."/>
        </authorList>
    </citation>
    <scope>NUCLEOTIDE SEQUENCE</scope>
    <source>
        <strain evidence="3">CCAP 19/18</strain>
    </source>
</reference>
<dbReference type="SMART" id="SM00712">
    <property type="entry name" value="PUR"/>
    <property type="match status" value="1"/>
</dbReference>
<accession>A0ABQ7H5W5</accession>
<evidence type="ECO:0000256" key="2">
    <source>
        <dbReference type="ARBA" id="ARBA00023125"/>
    </source>
</evidence>
<gene>
    <name evidence="3" type="ORF">DUNSADRAFT_8863</name>
</gene>
<keyword evidence="4" id="KW-1185">Reference proteome</keyword>
<dbReference type="Proteomes" id="UP000815325">
    <property type="component" value="Unassembled WGS sequence"/>
</dbReference>
<dbReference type="PANTHER" id="PTHR12611:SF0">
    <property type="entry name" value="PURINE-RICH BINDING PROTEIN-ALPHA, ISOFORM B"/>
    <property type="match status" value="1"/>
</dbReference>
<comment type="similarity">
    <text evidence="1">Belongs to the PUR DNA-binding protein family.</text>
</comment>
<dbReference type="Gene3D" id="3.30.2450.30">
    <property type="match status" value="1"/>
</dbReference>
<dbReference type="Pfam" id="PF04845">
    <property type="entry name" value="PurA"/>
    <property type="match status" value="1"/>
</dbReference>
<organism evidence="3 4">
    <name type="scientific">Dunaliella salina</name>
    <name type="common">Green alga</name>
    <name type="synonym">Protococcus salinus</name>
    <dbReference type="NCBI Taxonomy" id="3046"/>
    <lineage>
        <taxon>Eukaryota</taxon>
        <taxon>Viridiplantae</taxon>
        <taxon>Chlorophyta</taxon>
        <taxon>core chlorophytes</taxon>
        <taxon>Chlorophyceae</taxon>
        <taxon>CS clade</taxon>
        <taxon>Chlamydomonadales</taxon>
        <taxon>Dunaliellaceae</taxon>
        <taxon>Dunaliella</taxon>
    </lineage>
</organism>
<sequence>MLQQKQKRAEDTELFSQKIQAPPKKFFMDLRKYLKMSEKSKWRATSSVVVPASGVPQVLTLMRFYLDEAGRTAQPQELSVERKVFSFNAGSNDRGQFLRVMEHWRGSPFAATSLMVPMETLRMFVECLQKVAAKLENKEATDPAVAQQPLKENGP</sequence>
<evidence type="ECO:0000313" key="3">
    <source>
        <dbReference type="EMBL" id="KAF5842176.1"/>
    </source>
</evidence>
<evidence type="ECO:0000256" key="1">
    <source>
        <dbReference type="ARBA" id="ARBA00009251"/>
    </source>
</evidence>